<organism evidence="2 4">
    <name type="scientific">Phytophthora rubi</name>
    <dbReference type="NCBI Taxonomy" id="129364"/>
    <lineage>
        <taxon>Eukaryota</taxon>
        <taxon>Sar</taxon>
        <taxon>Stramenopiles</taxon>
        <taxon>Oomycota</taxon>
        <taxon>Peronosporomycetes</taxon>
        <taxon>Peronosporales</taxon>
        <taxon>Peronosporaceae</taxon>
        <taxon>Phytophthora</taxon>
    </lineage>
</organism>
<gene>
    <name evidence="1" type="ORF">PR001_g6091</name>
    <name evidence="2" type="ORF">PR003_g19203</name>
</gene>
<dbReference type="EMBL" id="QXFV01000281">
    <property type="protein sequence ID" value="KAE9042703.1"/>
    <property type="molecule type" value="Genomic_DNA"/>
</dbReference>
<dbReference type="Proteomes" id="UP000429607">
    <property type="component" value="Unassembled WGS sequence"/>
</dbReference>
<evidence type="ECO:0000313" key="4">
    <source>
        <dbReference type="Proteomes" id="UP000434957"/>
    </source>
</evidence>
<comment type="caution">
    <text evidence="2">The sequence shown here is derived from an EMBL/GenBank/DDBJ whole genome shotgun (WGS) entry which is preliminary data.</text>
</comment>
<dbReference type="AlphaFoldDB" id="A0A6A4DYB2"/>
<evidence type="ECO:0000313" key="2">
    <source>
        <dbReference type="EMBL" id="KAE9314596.1"/>
    </source>
</evidence>
<dbReference type="Proteomes" id="UP000434957">
    <property type="component" value="Unassembled WGS sequence"/>
</dbReference>
<protein>
    <submittedName>
        <fullName evidence="2">Uncharacterized protein</fullName>
    </submittedName>
</protein>
<proteinExistence type="predicted"/>
<name>A0A6A4DYB2_9STRA</name>
<reference evidence="2 4" key="1">
    <citation type="submission" date="2018-08" db="EMBL/GenBank/DDBJ databases">
        <title>Genomic investigation of the strawberry pathogen Phytophthora fragariae indicates pathogenicity is determined by transcriptional variation in three key races.</title>
        <authorList>
            <person name="Adams T.M."/>
            <person name="Armitage A.D."/>
            <person name="Sobczyk M.K."/>
            <person name="Bates H.J."/>
            <person name="Dunwell J.M."/>
            <person name="Nellist C.F."/>
            <person name="Harrison R.J."/>
        </authorList>
    </citation>
    <scope>NUCLEOTIDE SEQUENCE [LARGE SCALE GENOMIC DNA]</scope>
    <source>
        <strain evidence="1 3">SCRP249</strain>
        <strain evidence="2 4">SCRP333</strain>
    </source>
</reference>
<dbReference type="EMBL" id="QXFT01001598">
    <property type="protein sequence ID" value="KAE9314596.1"/>
    <property type="molecule type" value="Genomic_DNA"/>
</dbReference>
<sequence length="78" mass="8225">MYAVGSVATRCAVCASMFALIHTRTPAGFTPPAHCVLTLSSLMYYGHLESLLHVSGLQMKIGGGWMAPTTPTIALAIM</sequence>
<evidence type="ECO:0000313" key="1">
    <source>
        <dbReference type="EMBL" id="KAE9042703.1"/>
    </source>
</evidence>
<keyword evidence="4" id="KW-1185">Reference proteome</keyword>
<evidence type="ECO:0000313" key="3">
    <source>
        <dbReference type="Proteomes" id="UP000429607"/>
    </source>
</evidence>
<accession>A0A6A4DYB2</accession>